<comment type="similarity">
    <text evidence="6">Belongs to the ABC-4 integral membrane protein family.</text>
</comment>
<keyword evidence="3 7" id="KW-0812">Transmembrane</keyword>
<evidence type="ECO:0000313" key="11">
    <source>
        <dbReference type="Proteomes" id="UP000229112"/>
    </source>
</evidence>
<dbReference type="GO" id="GO:0005886">
    <property type="term" value="C:plasma membrane"/>
    <property type="evidence" value="ECO:0007669"/>
    <property type="project" value="UniProtKB-SubCell"/>
</dbReference>
<dbReference type="PANTHER" id="PTHR30572:SF4">
    <property type="entry name" value="ABC TRANSPORTER PERMEASE YTRF"/>
    <property type="match status" value="1"/>
</dbReference>
<sequence>MSFGVHLTTALSAVNKHKVRGFLTMLGIIIGISAYIFINAVGASAQALILDQIRKVGSNLIVILPGKSEANSPPAPVFYINITTLKESDRLDIESDIPSIIAATGYVRGTDTLSYGSKSRAIQYFGVTSNYLEVEEAEIKHGRFFTQDEDLRSSRVVVLGPDVADEFFGTVNPVGESIKIKGERYSIIGVFEERGATTFQNQDNVFVLPLKTAQKVLLGINHLSFIRAKVDRAENIDSAQLGVTQILRENHRIQDPENDDFTVNNTEDALGILTSVTDSLTLFLTIIGAISLLVGGIGIMNIMYVSVTERIYEIGLRKAIGAKKKDILYQFLTEAVLLTVIGGVIGIITGITISGLVAVGAKLLGYEWSFIVTTPSVIIAFSIAVLVGLIFGIYPAKRASELEPVDAIRYG</sequence>
<feature type="transmembrane region" description="Helical" evidence="7">
    <location>
        <begin position="282"/>
        <end position="307"/>
    </location>
</feature>
<dbReference type="InterPro" id="IPR050250">
    <property type="entry name" value="Macrolide_Exporter_MacB"/>
</dbReference>
<keyword evidence="5 7" id="KW-0472">Membrane</keyword>
<dbReference type="Pfam" id="PF12704">
    <property type="entry name" value="MacB_PCD"/>
    <property type="match status" value="1"/>
</dbReference>
<organism evidence="10 11">
    <name type="scientific">Candidatus Harrisonbacteria bacterium CG10_big_fil_rev_8_21_14_0_10_38_8</name>
    <dbReference type="NCBI Taxonomy" id="1974582"/>
    <lineage>
        <taxon>Bacteria</taxon>
        <taxon>Candidatus Harrisoniibacteriota</taxon>
    </lineage>
</organism>
<feature type="transmembrane region" description="Helical" evidence="7">
    <location>
        <begin position="328"/>
        <end position="358"/>
    </location>
</feature>
<feature type="domain" description="ABC3 transporter permease C-terminal" evidence="8">
    <location>
        <begin position="286"/>
        <end position="404"/>
    </location>
</feature>
<evidence type="ECO:0008006" key="12">
    <source>
        <dbReference type="Google" id="ProtNLM"/>
    </source>
</evidence>
<comment type="subcellular location">
    <subcellularLocation>
        <location evidence="1">Cell membrane</location>
        <topology evidence="1">Multi-pass membrane protein</topology>
    </subcellularLocation>
</comment>
<dbReference type="InterPro" id="IPR003838">
    <property type="entry name" value="ABC3_permease_C"/>
</dbReference>
<dbReference type="AlphaFoldDB" id="A0A2M6WJQ9"/>
<evidence type="ECO:0000256" key="4">
    <source>
        <dbReference type="ARBA" id="ARBA00022989"/>
    </source>
</evidence>
<dbReference type="Pfam" id="PF02687">
    <property type="entry name" value="FtsX"/>
    <property type="match status" value="1"/>
</dbReference>
<evidence type="ECO:0000313" key="10">
    <source>
        <dbReference type="EMBL" id="PIT93011.1"/>
    </source>
</evidence>
<comment type="caution">
    <text evidence="10">The sequence shown here is derived from an EMBL/GenBank/DDBJ whole genome shotgun (WGS) entry which is preliminary data.</text>
</comment>
<evidence type="ECO:0000256" key="2">
    <source>
        <dbReference type="ARBA" id="ARBA00022475"/>
    </source>
</evidence>
<dbReference type="Proteomes" id="UP000229112">
    <property type="component" value="Unassembled WGS sequence"/>
</dbReference>
<protein>
    <recommendedName>
        <fullName evidence="12">Multidrug ABC transporter substrate-binding protein</fullName>
    </recommendedName>
</protein>
<dbReference type="EMBL" id="PFAY01000019">
    <property type="protein sequence ID" value="PIT93011.1"/>
    <property type="molecule type" value="Genomic_DNA"/>
</dbReference>
<evidence type="ECO:0000259" key="9">
    <source>
        <dbReference type="Pfam" id="PF12704"/>
    </source>
</evidence>
<feature type="transmembrane region" description="Helical" evidence="7">
    <location>
        <begin position="21"/>
        <end position="38"/>
    </location>
</feature>
<keyword evidence="4 7" id="KW-1133">Transmembrane helix</keyword>
<evidence type="ECO:0000256" key="6">
    <source>
        <dbReference type="ARBA" id="ARBA00038076"/>
    </source>
</evidence>
<name>A0A2M6WJQ9_9BACT</name>
<evidence type="ECO:0000256" key="1">
    <source>
        <dbReference type="ARBA" id="ARBA00004651"/>
    </source>
</evidence>
<dbReference type="InterPro" id="IPR025857">
    <property type="entry name" value="MacB_PCD"/>
</dbReference>
<keyword evidence="2" id="KW-1003">Cell membrane</keyword>
<gene>
    <name evidence="10" type="ORF">COU06_02245</name>
</gene>
<feature type="domain" description="MacB-like periplasmic core" evidence="9">
    <location>
        <begin position="22"/>
        <end position="242"/>
    </location>
</feature>
<evidence type="ECO:0000256" key="3">
    <source>
        <dbReference type="ARBA" id="ARBA00022692"/>
    </source>
</evidence>
<accession>A0A2M6WJQ9</accession>
<proteinExistence type="inferred from homology"/>
<evidence type="ECO:0000259" key="8">
    <source>
        <dbReference type="Pfam" id="PF02687"/>
    </source>
</evidence>
<evidence type="ECO:0000256" key="7">
    <source>
        <dbReference type="SAM" id="Phobius"/>
    </source>
</evidence>
<dbReference type="GO" id="GO:0022857">
    <property type="term" value="F:transmembrane transporter activity"/>
    <property type="evidence" value="ECO:0007669"/>
    <property type="project" value="TreeGrafter"/>
</dbReference>
<dbReference type="PANTHER" id="PTHR30572">
    <property type="entry name" value="MEMBRANE COMPONENT OF TRANSPORTER-RELATED"/>
    <property type="match status" value="1"/>
</dbReference>
<feature type="transmembrane region" description="Helical" evidence="7">
    <location>
        <begin position="370"/>
        <end position="394"/>
    </location>
</feature>
<reference evidence="11" key="1">
    <citation type="submission" date="2017-09" db="EMBL/GenBank/DDBJ databases">
        <title>Depth-based differentiation of microbial function through sediment-hosted aquifers and enrichment of novel symbionts in the deep terrestrial subsurface.</title>
        <authorList>
            <person name="Probst A.J."/>
            <person name="Ladd B."/>
            <person name="Jarett J.K."/>
            <person name="Geller-Mcgrath D.E."/>
            <person name="Sieber C.M.K."/>
            <person name="Emerson J.B."/>
            <person name="Anantharaman K."/>
            <person name="Thomas B.C."/>
            <person name="Malmstrom R."/>
            <person name="Stieglmeier M."/>
            <person name="Klingl A."/>
            <person name="Woyke T."/>
            <person name="Ryan C.M."/>
            <person name="Banfield J.F."/>
        </authorList>
    </citation>
    <scope>NUCLEOTIDE SEQUENCE [LARGE SCALE GENOMIC DNA]</scope>
</reference>
<evidence type="ECO:0000256" key="5">
    <source>
        <dbReference type="ARBA" id="ARBA00023136"/>
    </source>
</evidence>